<comment type="cofactor">
    <cofactor evidence="16">
        <name>Zn(2+)</name>
        <dbReference type="ChEBI" id="CHEBI:29105"/>
    </cofactor>
    <text evidence="16">Binds 1 zinc ion.</text>
</comment>
<dbReference type="InterPro" id="IPR004794">
    <property type="entry name" value="Eubact_RibD"/>
</dbReference>
<feature type="domain" description="CMP/dCMP-type deaminase" evidence="17">
    <location>
        <begin position="1"/>
        <end position="136"/>
    </location>
</feature>
<gene>
    <name evidence="18" type="primary">ribD</name>
    <name evidence="18" type="ORF">ET524_02785</name>
</gene>
<evidence type="ECO:0000256" key="15">
    <source>
        <dbReference type="PIRSR" id="PIRSR006769-2"/>
    </source>
</evidence>
<dbReference type="GO" id="GO:0050661">
    <property type="term" value="F:NADP binding"/>
    <property type="evidence" value="ECO:0007669"/>
    <property type="project" value="InterPro"/>
</dbReference>
<feature type="binding site" evidence="15">
    <location>
        <position position="183"/>
    </location>
    <ligand>
        <name>substrate</name>
    </ligand>
</feature>
<comment type="caution">
    <text evidence="18">The sequence shown here is derived from an EMBL/GenBank/DDBJ whole genome shotgun (WGS) entry which is preliminary data.</text>
</comment>
<dbReference type="NCBIfam" id="TIGR00227">
    <property type="entry name" value="ribD_Cterm"/>
    <property type="match status" value="1"/>
</dbReference>
<dbReference type="UniPathway" id="UPA00275">
    <property type="reaction ID" value="UER00401"/>
</dbReference>
<feature type="binding site" evidence="15">
    <location>
        <position position="217"/>
    </location>
    <ligand>
        <name>substrate</name>
    </ligand>
</feature>
<evidence type="ECO:0000256" key="13">
    <source>
        <dbReference type="ARBA" id="ARBA00049886"/>
    </source>
</evidence>
<evidence type="ECO:0000256" key="7">
    <source>
        <dbReference type="ARBA" id="ARBA00013173"/>
    </source>
</evidence>
<dbReference type="InterPro" id="IPR024072">
    <property type="entry name" value="DHFR-like_dom_sf"/>
</dbReference>
<keyword evidence="18" id="KW-0378">Hydrolase</keyword>
<evidence type="ECO:0000256" key="5">
    <source>
        <dbReference type="ARBA" id="ARBA00007417"/>
    </source>
</evidence>
<dbReference type="InterPro" id="IPR011549">
    <property type="entry name" value="RibD_C"/>
</dbReference>
<dbReference type="Pfam" id="PF00383">
    <property type="entry name" value="dCMP_cyt_deam_1"/>
    <property type="match status" value="1"/>
</dbReference>
<dbReference type="GO" id="GO:0046872">
    <property type="term" value="F:metal ion binding"/>
    <property type="evidence" value="ECO:0007669"/>
    <property type="project" value="UniProtKB-KW"/>
</dbReference>
<evidence type="ECO:0000256" key="3">
    <source>
        <dbReference type="ARBA" id="ARBA00004910"/>
    </source>
</evidence>
<dbReference type="Proteomes" id="UP000293345">
    <property type="component" value="Unassembled WGS sequence"/>
</dbReference>
<feature type="binding site" evidence="16">
    <location>
        <position position="88"/>
    </location>
    <ligand>
        <name>Zn(2+)</name>
        <dbReference type="ChEBI" id="CHEBI:29105"/>
        <note>catalytic</note>
    </ligand>
</feature>
<dbReference type="AlphaFoldDB" id="A0A4Q2K0U6"/>
<accession>A0A4Q2K0U6</accession>
<dbReference type="InterPro" id="IPR016193">
    <property type="entry name" value="Cytidine_deaminase-like"/>
</dbReference>
<organism evidence="18 19">
    <name type="scientific">Senegalimassilia faecalis</name>
    <dbReference type="NCBI Taxonomy" id="2509433"/>
    <lineage>
        <taxon>Bacteria</taxon>
        <taxon>Bacillati</taxon>
        <taxon>Actinomycetota</taxon>
        <taxon>Coriobacteriia</taxon>
        <taxon>Coriobacteriales</taxon>
        <taxon>Coriobacteriaceae</taxon>
        <taxon>Senegalimassilia</taxon>
    </lineage>
</organism>
<dbReference type="Pfam" id="PF01872">
    <property type="entry name" value="RibD_C"/>
    <property type="match status" value="1"/>
</dbReference>
<comment type="catalytic activity">
    <reaction evidence="12">
        <text>5-amino-6-(5-phospho-D-ribitylamino)uracil + NADP(+) = 5-amino-6-(5-phospho-D-ribosylamino)uracil + NADPH + H(+)</text>
        <dbReference type="Rhea" id="RHEA:17845"/>
        <dbReference type="ChEBI" id="CHEBI:15378"/>
        <dbReference type="ChEBI" id="CHEBI:57783"/>
        <dbReference type="ChEBI" id="CHEBI:58349"/>
        <dbReference type="ChEBI" id="CHEBI:58421"/>
        <dbReference type="ChEBI" id="CHEBI:58453"/>
        <dbReference type="EC" id="1.1.1.193"/>
    </reaction>
</comment>
<evidence type="ECO:0000313" key="19">
    <source>
        <dbReference type="Proteomes" id="UP000293345"/>
    </source>
</evidence>
<evidence type="ECO:0000256" key="11">
    <source>
        <dbReference type="ARBA" id="ARBA00023268"/>
    </source>
</evidence>
<evidence type="ECO:0000256" key="12">
    <source>
        <dbReference type="ARBA" id="ARBA00049861"/>
    </source>
</evidence>
<feature type="binding site" evidence="15">
    <location>
        <position position="235"/>
    </location>
    <ligand>
        <name>NADP(+)</name>
        <dbReference type="ChEBI" id="CHEBI:58349"/>
    </ligand>
</feature>
<feature type="binding site" evidence="16">
    <location>
        <position position="97"/>
    </location>
    <ligand>
        <name>Zn(2+)</name>
        <dbReference type="ChEBI" id="CHEBI:29105"/>
        <note>catalytic</note>
    </ligand>
</feature>
<dbReference type="SUPFAM" id="SSF53597">
    <property type="entry name" value="Dihydrofolate reductase-like"/>
    <property type="match status" value="1"/>
</dbReference>
<comment type="function">
    <text evidence="1">Converts 2,5-diamino-6-(ribosylamino)-4(3h)-pyrimidinone 5'-phosphate into 5-amino-6-(ribosylamino)-2,4(1h,3h)-pyrimidinedione 5'-phosphate.</text>
</comment>
<protein>
    <recommendedName>
        <fullName evidence="8">Riboflavin biosynthesis protein RibD</fullName>
        <ecNumber evidence="7">1.1.1.193</ecNumber>
        <ecNumber evidence="6">3.5.4.26</ecNumber>
    </recommendedName>
</protein>
<proteinExistence type="inferred from homology"/>
<dbReference type="Gene3D" id="3.40.140.10">
    <property type="entry name" value="Cytidine Deaminase, domain 2"/>
    <property type="match status" value="1"/>
</dbReference>
<dbReference type="NCBIfam" id="TIGR00326">
    <property type="entry name" value="eubact_ribD"/>
    <property type="match status" value="1"/>
</dbReference>
<dbReference type="GO" id="GO:0008703">
    <property type="term" value="F:5-amino-6-(5-phosphoribosylamino)uracil reductase activity"/>
    <property type="evidence" value="ECO:0007669"/>
    <property type="project" value="UniProtKB-EC"/>
</dbReference>
<keyword evidence="19" id="KW-1185">Reference proteome</keyword>
<keyword evidence="9 15" id="KW-0521">NADP</keyword>
<dbReference type="InterPro" id="IPR002125">
    <property type="entry name" value="CMP_dCMP_dom"/>
</dbReference>
<feature type="binding site" evidence="15">
    <location>
        <position position="316"/>
    </location>
    <ligand>
        <name>substrate</name>
    </ligand>
</feature>
<keyword evidence="16" id="KW-0862">Zinc</keyword>
<feature type="binding site" evidence="16">
    <location>
        <position position="44"/>
    </location>
    <ligand>
        <name>Zn(2+)</name>
        <dbReference type="ChEBI" id="CHEBI:29105"/>
        <note>catalytic</note>
    </ligand>
</feature>
<evidence type="ECO:0000313" key="18">
    <source>
        <dbReference type="EMBL" id="RXZ55065.1"/>
    </source>
</evidence>
<comment type="similarity">
    <text evidence="4">In the N-terminal section; belongs to the cytidine and deoxycytidylate deaminase family.</text>
</comment>
<dbReference type="InterPro" id="IPR002734">
    <property type="entry name" value="RibDG_C"/>
</dbReference>
<dbReference type="PANTHER" id="PTHR38011">
    <property type="entry name" value="DIHYDROFOLATE REDUCTASE FAMILY PROTEIN (AFU_ORTHOLOGUE AFUA_8G06820)"/>
    <property type="match status" value="1"/>
</dbReference>
<evidence type="ECO:0000256" key="2">
    <source>
        <dbReference type="ARBA" id="ARBA00004882"/>
    </source>
</evidence>
<comment type="pathway">
    <text evidence="2">Cofactor biosynthesis; riboflavin biosynthesis; 5-amino-6-(D-ribitylamino)uracil from GTP: step 2/4.</text>
</comment>
<evidence type="ECO:0000256" key="10">
    <source>
        <dbReference type="ARBA" id="ARBA00023002"/>
    </source>
</evidence>
<evidence type="ECO:0000256" key="4">
    <source>
        <dbReference type="ARBA" id="ARBA00005259"/>
    </source>
</evidence>
<dbReference type="OrthoDB" id="9800865at2"/>
<feature type="binding site" evidence="15">
    <location>
        <position position="167"/>
    </location>
    <ligand>
        <name>substrate</name>
    </ligand>
</feature>
<dbReference type="PIRSF" id="PIRSF006769">
    <property type="entry name" value="RibD"/>
    <property type="match status" value="1"/>
</dbReference>
<evidence type="ECO:0000256" key="1">
    <source>
        <dbReference type="ARBA" id="ARBA00002151"/>
    </source>
</evidence>
<dbReference type="SUPFAM" id="SSF53927">
    <property type="entry name" value="Cytidine deaminase-like"/>
    <property type="match status" value="1"/>
</dbReference>
<feature type="binding site" evidence="15">
    <location>
        <position position="213"/>
    </location>
    <ligand>
        <name>NADP(+)</name>
        <dbReference type="ChEBI" id="CHEBI:58349"/>
    </ligand>
</feature>
<dbReference type="EMBL" id="SDPW01000001">
    <property type="protein sequence ID" value="RXZ55065.1"/>
    <property type="molecule type" value="Genomic_DNA"/>
</dbReference>
<dbReference type="Gene3D" id="3.40.430.10">
    <property type="entry name" value="Dihydrofolate Reductase, subunit A"/>
    <property type="match status" value="1"/>
</dbReference>
<keyword evidence="10 18" id="KW-0560">Oxidoreductase</keyword>
<keyword evidence="11" id="KW-0511">Multifunctional enzyme</keyword>
<evidence type="ECO:0000256" key="14">
    <source>
        <dbReference type="PIRSR" id="PIRSR006769-1"/>
    </source>
</evidence>
<feature type="binding site" evidence="15">
    <location>
        <position position="209"/>
    </location>
    <ligand>
        <name>NADP(+)</name>
        <dbReference type="ChEBI" id="CHEBI:58349"/>
    </ligand>
</feature>
<name>A0A4Q2K0U6_9ACTN</name>
<dbReference type="GO" id="GO:0008835">
    <property type="term" value="F:diaminohydroxyphosphoribosylaminopyrimidine deaminase activity"/>
    <property type="evidence" value="ECO:0007669"/>
    <property type="project" value="UniProtKB-EC"/>
</dbReference>
<feature type="binding site" evidence="15">
    <location>
        <position position="197"/>
    </location>
    <ligand>
        <name>substrate</name>
    </ligand>
</feature>
<dbReference type="InterPro" id="IPR050765">
    <property type="entry name" value="Riboflavin_Biosynth_HTPR"/>
</dbReference>
<dbReference type="CDD" id="cd01284">
    <property type="entry name" value="Riboflavin_deaminase-reductase"/>
    <property type="match status" value="1"/>
</dbReference>
<evidence type="ECO:0000256" key="6">
    <source>
        <dbReference type="ARBA" id="ARBA00012766"/>
    </source>
</evidence>
<evidence type="ECO:0000259" key="17">
    <source>
        <dbReference type="PROSITE" id="PS51747"/>
    </source>
</evidence>
<dbReference type="EC" id="3.5.4.26" evidence="6"/>
<comment type="similarity">
    <text evidence="5">In the C-terminal section; belongs to the HTP reductase family.</text>
</comment>
<feature type="binding site" evidence="15">
    <location>
        <begin position="318"/>
        <end position="324"/>
    </location>
    <ligand>
        <name>NADP(+)</name>
        <dbReference type="ChEBI" id="CHEBI:58349"/>
    </ligand>
</feature>
<dbReference type="GO" id="GO:0009231">
    <property type="term" value="P:riboflavin biosynthetic process"/>
    <property type="evidence" value="ECO:0007669"/>
    <property type="project" value="UniProtKB-UniPathway"/>
</dbReference>
<evidence type="ECO:0000256" key="8">
    <source>
        <dbReference type="ARBA" id="ARBA00019930"/>
    </source>
</evidence>
<comment type="pathway">
    <text evidence="3">Cofactor biosynthesis; riboflavin biosynthesis; 5-amino-6-(D-ribitylamino)uracil from GTP: step 3/4.</text>
</comment>
<dbReference type="PANTHER" id="PTHR38011:SF7">
    <property type="entry name" value="2,5-DIAMINO-6-RIBOSYLAMINO-4(3H)-PYRIMIDINONE 5'-PHOSPHATE REDUCTASE"/>
    <property type="match status" value="1"/>
</dbReference>
<reference evidence="18 19" key="1">
    <citation type="submission" date="2019-01" db="EMBL/GenBank/DDBJ databases">
        <title>Senegalimassilia sp. nov. KGMB04484 isolated human feces.</title>
        <authorList>
            <person name="Han K.-I."/>
            <person name="Kim J.-S."/>
            <person name="Lee K.C."/>
            <person name="Suh M.K."/>
            <person name="Eom M.K."/>
            <person name="Lee J.H."/>
            <person name="Park S.-H."/>
            <person name="Kang S.W."/>
            <person name="Park J.-E."/>
            <person name="Oh B.S."/>
            <person name="Yu S.Y."/>
            <person name="Choi S.-H."/>
            <person name="Lee D.H."/>
            <person name="Yoon H."/>
            <person name="Kim B.-Y."/>
            <person name="Lee J.H."/>
            <person name="Lee J.-S."/>
        </authorList>
    </citation>
    <scope>NUCLEOTIDE SEQUENCE [LARGE SCALE GENOMIC DNA]</scope>
    <source>
        <strain evidence="18 19">KGMB04484</strain>
    </source>
</reference>
<evidence type="ECO:0000256" key="16">
    <source>
        <dbReference type="PIRSR" id="PIRSR006769-3"/>
    </source>
</evidence>
<keyword evidence="16" id="KW-0479">Metal-binding</keyword>
<dbReference type="EC" id="1.1.1.193" evidence="7"/>
<dbReference type="PROSITE" id="PS51747">
    <property type="entry name" value="CYT_DCMP_DEAMINASES_2"/>
    <property type="match status" value="1"/>
</dbReference>
<sequence length="419" mass="42981">MRRAIELAWRGAGWTSPNPLVGCVIVREGRVIGEGWHERYGQAHAERNALADCPLRSGQGASGQPANPDDPAHGCAQGATAYVTLEPCCHTGKQPPCTEALIAAGIARVVVGSRDPNPLVAGKGCEALRAAGIRVDADVLRAACDELNSVFFHFITHKTPYVVAKWAMSADGKIACASGDARWITGPEARVDVHELRHRLAAICVGIGTVLADDPLLTCRRDTPGSQPVRVVLDSRLRIPEDCALVRSCSEGAAPLIVATCAPVADEASPEAAKAKRLASRGVEVFSVAPDAAGRVSVSHLLAMLGSCGIDSLLVEGGAGVLAAFFEAGAVNEAVVYVAPKVIGGAGAPSPVAGKGAPRMADAVALGRATSDVLGDDVKLMFAPAGAARVASQTRIARKAADDWHASAAEGGAPCSPAS</sequence>
<feature type="active site" description="Proton donor" evidence="14">
    <location>
        <position position="46"/>
    </location>
</feature>
<comment type="catalytic activity">
    <reaction evidence="13">
        <text>2,5-diamino-6-hydroxy-4-(5-phosphoribosylamino)-pyrimidine + H2O + H(+) = 5-amino-6-(5-phospho-D-ribosylamino)uracil + NH4(+)</text>
        <dbReference type="Rhea" id="RHEA:21868"/>
        <dbReference type="ChEBI" id="CHEBI:15377"/>
        <dbReference type="ChEBI" id="CHEBI:15378"/>
        <dbReference type="ChEBI" id="CHEBI:28938"/>
        <dbReference type="ChEBI" id="CHEBI:58453"/>
        <dbReference type="ChEBI" id="CHEBI:58614"/>
        <dbReference type="EC" id="3.5.4.26"/>
    </reaction>
</comment>
<evidence type="ECO:0000256" key="9">
    <source>
        <dbReference type="ARBA" id="ARBA00022857"/>
    </source>
</evidence>
<feature type="binding site" evidence="15">
    <location>
        <position position="220"/>
    </location>
    <ligand>
        <name>substrate</name>
    </ligand>
</feature>